<name>A0ABX3UMD5_9GAMM</name>
<feature type="domain" description="OmpA-like" evidence="6">
    <location>
        <begin position="468"/>
        <end position="586"/>
    </location>
</feature>
<evidence type="ECO:0000313" key="7">
    <source>
        <dbReference type="EMBL" id="ORM90873.1"/>
    </source>
</evidence>
<keyword evidence="5" id="KW-1133">Transmembrane helix</keyword>
<sequence length="590" mass="66599">MVNSEDYFCRLIGIDTLLSFDGIVSSAADFQLKLVMLIEQFHKTMLAENESQEESEALCHALCCYLDKRLTAADKQNRLNWHRYSLVRSFYGHEENEPFVTPGILLKTLLNSESDTVFRYTWKILMLLIQAEGQTEELVMLRSVYRARYCSRPRSATAEETPLPWVSQPGTSGLPRLMVFVVGPFAGKWFKQYDLCSTTDSEIIWVVTEHANTLSKRLEHLKRSQDTVAVLAFFPLLVDGFDNNALMIEQLTSWQNAFSSISLAEPLPCLLAFYTRLSQQRYSHDPDRAIWTGKPTLAFHKTLETRLIELVDELDARDDGSDIYAIQRHALGCTLLGWLTDQRILNVLQSVFDTTQLKLAGVSLADYGTGFIRHGAWSLWLNEKYCILPGLSSSLLLPPLPAFSLPPLLLPEPTPARVSPPLPARRRWPKIVALLLLLASLGLAAGVYCYRAHLEQLKFAKEWASEDITSFFTLSDTSPLFENGSSNLMPDSEKTLQTLMPKLMRTPQQKYLIIGHSDNTGSAIVNKALSTERARVIRDWLVEHTGLPASNFMVEGAGDSRPVASNDTREGRAQNRRVEIIPMRSELNKQ</sequence>
<keyword evidence="2 4" id="KW-0472">Membrane</keyword>
<evidence type="ECO:0000256" key="2">
    <source>
        <dbReference type="ARBA" id="ARBA00023136"/>
    </source>
</evidence>
<dbReference type="Gene3D" id="3.30.1330.60">
    <property type="entry name" value="OmpA-like domain"/>
    <property type="match status" value="1"/>
</dbReference>
<dbReference type="InterPro" id="IPR006665">
    <property type="entry name" value="OmpA-like"/>
</dbReference>
<gene>
    <name evidence="7" type="ORF">HA46_19025</name>
</gene>
<dbReference type="PROSITE" id="PS51123">
    <property type="entry name" value="OMPA_2"/>
    <property type="match status" value="1"/>
</dbReference>
<dbReference type="InterPro" id="IPR006664">
    <property type="entry name" value="OMP_bac"/>
</dbReference>
<evidence type="ECO:0000256" key="5">
    <source>
        <dbReference type="SAM" id="Phobius"/>
    </source>
</evidence>
<keyword evidence="5" id="KW-0812">Transmembrane</keyword>
<comment type="subcellular location">
    <subcellularLocation>
        <location evidence="1">Cell outer membrane</location>
    </subcellularLocation>
</comment>
<feature type="transmembrane region" description="Helical" evidence="5">
    <location>
        <begin position="431"/>
        <end position="450"/>
    </location>
</feature>
<reference evidence="7 8" key="1">
    <citation type="journal article" date="2017" name="Antonie Van Leeuwenhoek">
        <title>Phylogenomic resolution of the bacterial genus Pantoea and its relationship with Erwinia and Tatumella.</title>
        <authorList>
            <person name="Palmer M."/>
            <person name="Steenkamp E.T."/>
            <person name="Coetzee M.P."/>
            <person name="Chan W.Y."/>
            <person name="van Zyl E."/>
            <person name="De Maayer P."/>
            <person name="Coutinho T.A."/>
            <person name="Blom J."/>
            <person name="Smits T.H."/>
            <person name="Duffy B."/>
            <person name="Venter S.N."/>
        </authorList>
    </citation>
    <scope>NUCLEOTIDE SEQUENCE [LARGE SCALE GENOMIC DNA]</scope>
    <source>
        <strain evidence="7 8">LMG 5345</strain>
    </source>
</reference>
<evidence type="ECO:0000256" key="4">
    <source>
        <dbReference type="PROSITE-ProRule" id="PRU00473"/>
    </source>
</evidence>
<evidence type="ECO:0000256" key="3">
    <source>
        <dbReference type="ARBA" id="ARBA00023237"/>
    </source>
</evidence>
<dbReference type="PANTHER" id="PTHR30329:SF21">
    <property type="entry name" value="LIPOPROTEIN YIAD-RELATED"/>
    <property type="match status" value="1"/>
</dbReference>
<comment type="caution">
    <text evidence="7">The sequence shown here is derived from an EMBL/GenBank/DDBJ whole genome shotgun (WGS) entry which is preliminary data.</text>
</comment>
<dbReference type="SUPFAM" id="SSF103088">
    <property type="entry name" value="OmpA-like"/>
    <property type="match status" value="1"/>
</dbReference>
<dbReference type="InterPro" id="IPR036737">
    <property type="entry name" value="OmpA-like_sf"/>
</dbReference>
<organism evidence="7 8">
    <name type="scientific">Pantoea septica</name>
    <dbReference type="NCBI Taxonomy" id="472695"/>
    <lineage>
        <taxon>Bacteria</taxon>
        <taxon>Pseudomonadati</taxon>
        <taxon>Pseudomonadota</taxon>
        <taxon>Gammaproteobacteria</taxon>
        <taxon>Enterobacterales</taxon>
        <taxon>Erwiniaceae</taxon>
        <taxon>Pantoea</taxon>
    </lineage>
</organism>
<dbReference type="Pfam" id="PF09850">
    <property type="entry name" value="DotU"/>
    <property type="match status" value="1"/>
</dbReference>
<dbReference type="EMBL" id="MLJJ01000054">
    <property type="protein sequence ID" value="ORM90873.1"/>
    <property type="molecule type" value="Genomic_DNA"/>
</dbReference>
<dbReference type="PRINTS" id="PR01021">
    <property type="entry name" value="OMPADOMAIN"/>
</dbReference>
<proteinExistence type="predicted"/>
<protein>
    <submittedName>
        <fullName evidence="7">Cell envelope biogenesis protein OmpA</fullName>
    </submittedName>
</protein>
<accession>A0ABX3UMD5</accession>
<dbReference type="PANTHER" id="PTHR30329">
    <property type="entry name" value="STATOR ELEMENT OF FLAGELLAR MOTOR COMPLEX"/>
    <property type="match status" value="1"/>
</dbReference>
<dbReference type="Pfam" id="PF00691">
    <property type="entry name" value="OmpA"/>
    <property type="match status" value="1"/>
</dbReference>
<evidence type="ECO:0000259" key="6">
    <source>
        <dbReference type="PROSITE" id="PS51123"/>
    </source>
</evidence>
<keyword evidence="8" id="KW-1185">Reference proteome</keyword>
<keyword evidence="3" id="KW-0998">Cell outer membrane</keyword>
<dbReference type="CDD" id="cd07185">
    <property type="entry name" value="OmpA_C-like"/>
    <property type="match status" value="1"/>
</dbReference>
<dbReference type="InterPro" id="IPR017732">
    <property type="entry name" value="T4/T6SS_DotU"/>
</dbReference>
<dbReference type="Proteomes" id="UP000193785">
    <property type="component" value="Unassembled WGS sequence"/>
</dbReference>
<evidence type="ECO:0000313" key="8">
    <source>
        <dbReference type="Proteomes" id="UP000193785"/>
    </source>
</evidence>
<dbReference type="InterPro" id="IPR050330">
    <property type="entry name" value="Bact_OuterMem_StrucFunc"/>
</dbReference>
<evidence type="ECO:0000256" key="1">
    <source>
        <dbReference type="ARBA" id="ARBA00004442"/>
    </source>
</evidence>